<name>A0ABY1X1L9_9HYPH</name>
<geneLocation type="plasmid" evidence="1">
    <name>pSM141A_Rh02</name>
</geneLocation>
<protein>
    <submittedName>
        <fullName evidence="1">Uncharacterized protein</fullName>
    </submittedName>
</protein>
<dbReference type="Proteomes" id="UP000291659">
    <property type="component" value="Unassembled WGS sequence"/>
</dbReference>
<accession>A0ABY1X1L9</accession>
<sequence>MIDPQLRRVLSQLKEEGSLFVLENCDPANEYPGILRAEEQGLVSYHLSQTGCYFEFTAAGRELMGMPPTFGDKIARYLRAVGILPRPKVRA</sequence>
<keyword evidence="2" id="KW-1185">Reference proteome</keyword>
<dbReference type="EMBL" id="SIOX01000003">
    <property type="protein sequence ID" value="TAX69747.1"/>
    <property type="molecule type" value="Genomic_DNA"/>
</dbReference>
<evidence type="ECO:0000313" key="1">
    <source>
        <dbReference type="EMBL" id="TAX69747.1"/>
    </source>
</evidence>
<dbReference type="RefSeq" id="WP_130657156.1">
    <property type="nucleotide sequence ID" value="NZ_SIOX01000003.1"/>
</dbReference>
<organism evidence="1 2">
    <name type="scientific">Rhizobium ruizarguesonis</name>
    <dbReference type="NCBI Taxonomy" id="2081791"/>
    <lineage>
        <taxon>Bacteria</taxon>
        <taxon>Pseudomonadati</taxon>
        <taxon>Pseudomonadota</taxon>
        <taxon>Alphaproteobacteria</taxon>
        <taxon>Hyphomicrobiales</taxon>
        <taxon>Rhizobiaceae</taxon>
        <taxon>Rhizobium/Agrobacterium group</taxon>
        <taxon>Rhizobium</taxon>
    </lineage>
</organism>
<proteinExistence type="predicted"/>
<comment type="caution">
    <text evidence="1">The sequence shown here is derived from an EMBL/GenBank/DDBJ whole genome shotgun (WGS) entry which is preliminary data.</text>
</comment>
<reference evidence="1 2" key="1">
    <citation type="submission" date="2019-02" db="EMBL/GenBank/DDBJ databases">
        <title>The genomic architecture of introgression among sibling species of bacteria.</title>
        <authorList>
            <person name="Cavassim M.I.A."/>
            <person name="Moeskjaer S."/>
            <person name="Moslemi C."/>
            <person name="Fields B."/>
            <person name="Bachmann A."/>
            <person name="Vilhjalmsson B."/>
            <person name="Schierup M.H."/>
            <person name="Young J.P.W."/>
            <person name="Andersen S.U."/>
        </authorList>
    </citation>
    <scope>NUCLEOTIDE SEQUENCE [LARGE SCALE GENOMIC DNA]</scope>
    <source>
        <strain evidence="1 2">SM141A</strain>
        <plasmid evidence="1">pSM141A_Rh02</plasmid>
    </source>
</reference>
<gene>
    <name evidence="1" type="ORF">ELH98_27380</name>
</gene>
<keyword evidence="1" id="KW-0614">Plasmid</keyword>
<evidence type="ECO:0000313" key="2">
    <source>
        <dbReference type="Proteomes" id="UP000291659"/>
    </source>
</evidence>